<feature type="compositionally biased region" description="Polar residues" evidence="1">
    <location>
        <begin position="85"/>
        <end position="98"/>
    </location>
</feature>
<name>A0A6C0EX60_9ZZZZ</name>
<organism evidence="2">
    <name type="scientific">viral metagenome</name>
    <dbReference type="NCBI Taxonomy" id="1070528"/>
    <lineage>
        <taxon>unclassified sequences</taxon>
        <taxon>metagenomes</taxon>
        <taxon>organismal metagenomes</taxon>
    </lineage>
</organism>
<sequence length="98" mass="11229">MLRQIQKQKTSKKSKTSKKLKSMKGGKCCKCYGGRGAWGTSCYDDPSNCCGKKTKAIRDMDKMMNNVRNRKEARKKSVFTKTKKAMSSFTKSLKNMWK</sequence>
<feature type="region of interest" description="Disordered" evidence="1">
    <location>
        <begin position="1"/>
        <end position="25"/>
    </location>
</feature>
<protein>
    <submittedName>
        <fullName evidence="2">Uncharacterized protein</fullName>
    </submittedName>
</protein>
<dbReference type="EMBL" id="MN738978">
    <property type="protein sequence ID" value="QHT33794.1"/>
    <property type="molecule type" value="Genomic_DNA"/>
</dbReference>
<feature type="compositionally biased region" description="Basic residues" evidence="1">
    <location>
        <begin position="9"/>
        <end position="24"/>
    </location>
</feature>
<feature type="region of interest" description="Disordered" evidence="1">
    <location>
        <begin position="71"/>
        <end position="98"/>
    </location>
</feature>
<accession>A0A6C0EX60</accession>
<proteinExistence type="predicted"/>
<evidence type="ECO:0000256" key="1">
    <source>
        <dbReference type="SAM" id="MobiDB-lite"/>
    </source>
</evidence>
<feature type="compositionally biased region" description="Basic residues" evidence="1">
    <location>
        <begin position="71"/>
        <end position="84"/>
    </location>
</feature>
<evidence type="ECO:0000313" key="2">
    <source>
        <dbReference type="EMBL" id="QHT33794.1"/>
    </source>
</evidence>
<dbReference type="AlphaFoldDB" id="A0A6C0EX60"/>
<reference evidence="2" key="1">
    <citation type="journal article" date="2020" name="Nature">
        <title>Giant virus diversity and host interactions through global metagenomics.</title>
        <authorList>
            <person name="Schulz F."/>
            <person name="Roux S."/>
            <person name="Paez-Espino D."/>
            <person name="Jungbluth S."/>
            <person name="Walsh D.A."/>
            <person name="Denef V.J."/>
            <person name="McMahon K.D."/>
            <person name="Konstantinidis K.T."/>
            <person name="Eloe-Fadrosh E.A."/>
            <person name="Kyrpides N.C."/>
            <person name="Woyke T."/>
        </authorList>
    </citation>
    <scope>NUCLEOTIDE SEQUENCE</scope>
    <source>
        <strain evidence="2">GVMAG-M-3300009161-52</strain>
    </source>
</reference>